<evidence type="ECO:0000256" key="4">
    <source>
        <dbReference type="ARBA" id="ARBA00022692"/>
    </source>
</evidence>
<reference evidence="13 14" key="1">
    <citation type="submission" date="2016-11" db="EMBL/GenBank/DDBJ databases">
        <authorList>
            <person name="Jaros S."/>
            <person name="Januszkiewicz K."/>
            <person name="Wedrychowicz H."/>
        </authorList>
    </citation>
    <scope>NUCLEOTIDE SEQUENCE [LARGE SCALE GENOMIC DNA]</scope>
    <source>
        <strain evidence="13 14">DSM 21758</strain>
    </source>
</reference>
<dbReference type="Pfam" id="PF00015">
    <property type="entry name" value="MCPsignal"/>
    <property type="match status" value="1"/>
</dbReference>
<feature type="domain" description="HAMP" evidence="12">
    <location>
        <begin position="329"/>
        <end position="381"/>
    </location>
</feature>
<evidence type="ECO:0000313" key="13">
    <source>
        <dbReference type="EMBL" id="SHJ09658.1"/>
    </source>
</evidence>
<evidence type="ECO:0000256" key="3">
    <source>
        <dbReference type="ARBA" id="ARBA00022500"/>
    </source>
</evidence>
<keyword evidence="6 10" id="KW-0472">Membrane</keyword>
<sequence>MRKERKKQKLRNQLLKRVLLIAIIPMIFISVVAGTNVYKQSTQKYESDMKDSASDINSTITHFFEQNEKILNQMEANSVIRNTTNNDDSSKINCDIRKTSKANTELTNVYFSDQFKRTIMANVDGDQGDCTQYPWYKQTIEKDGKIAWFNVYKDLTTKQDMITACKAIKNDYSAVIGVVGVDMNLKSLTNKFKDFKVGKTGEIIITDQTGIVMYSNDEKIIGKNINPDRSKSTKDINGEDEKFEDANLAGTSELFKTAKSNDSKFVDLNFNGENKKVLTMSNPKSSWNTFVIVDKSEVNSAIFTTLRVMLILTILTIIVSIVLVYRNANKIVNPLILLSNNMKKCAEGDLNVQCKIDFNNEIGELADSFNNMVLDIKKLVTTIKDSSLGIIENSSDMNNKTEELVTSSGFISNIVASISNGAQAQASSLQNSLSTTEDFKNALGELTSYKNNFDSVKEDMTVNNKEAISAINDLKAKNSETIDGVKVIEETIEMLIRQAESIGKIVDTITGISEQTNLLALNAAIESARAGEAGKGFSVVAEEIRKLAEQSSEQANTIRQIIQDVKNITTTVADNMKDVSDNVSIQNKSVMITSNSFEKLELSIREIVNITRKFGNIIDSMNNSSKVLVDSIGEIAAVSEENAASSQEVTASIENQLEDINKIKGQTDILMNVSSEFENVITKFKI</sequence>
<dbReference type="CDD" id="cd06225">
    <property type="entry name" value="HAMP"/>
    <property type="match status" value="1"/>
</dbReference>
<evidence type="ECO:0000256" key="10">
    <source>
        <dbReference type="SAM" id="Phobius"/>
    </source>
</evidence>
<dbReference type="CDD" id="cd12912">
    <property type="entry name" value="PDC2_MCP_like"/>
    <property type="match status" value="1"/>
</dbReference>
<dbReference type="OrthoDB" id="13222at2"/>
<evidence type="ECO:0000256" key="5">
    <source>
        <dbReference type="ARBA" id="ARBA00022989"/>
    </source>
</evidence>
<dbReference type="PROSITE" id="PS50885">
    <property type="entry name" value="HAMP"/>
    <property type="match status" value="1"/>
</dbReference>
<dbReference type="InterPro" id="IPR004089">
    <property type="entry name" value="MCPsignal_dom"/>
</dbReference>
<dbReference type="PANTHER" id="PTHR32089:SF112">
    <property type="entry name" value="LYSOZYME-LIKE PROTEIN-RELATED"/>
    <property type="match status" value="1"/>
</dbReference>
<dbReference type="SMART" id="SM00304">
    <property type="entry name" value="HAMP"/>
    <property type="match status" value="1"/>
</dbReference>
<gene>
    <name evidence="13" type="ORF">SAMN02745163_01296</name>
</gene>
<evidence type="ECO:0000259" key="11">
    <source>
        <dbReference type="PROSITE" id="PS50111"/>
    </source>
</evidence>
<dbReference type="Gene3D" id="3.30.450.20">
    <property type="entry name" value="PAS domain"/>
    <property type="match status" value="1"/>
</dbReference>
<dbReference type="InterPro" id="IPR003660">
    <property type="entry name" value="HAMP_dom"/>
</dbReference>
<dbReference type="InterPro" id="IPR033479">
    <property type="entry name" value="dCache_1"/>
</dbReference>
<dbReference type="GO" id="GO:0005886">
    <property type="term" value="C:plasma membrane"/>
    <property type="evidence" value="ECO:0007669"/>
    <property type="project" value="UniProtKB-SubCell"/>
</dbReference>
<dbReference type="GO" id="GO:0007165">
    <property type="term" value="P:signal transduction"/>
    <property type="evidence" value="ECO:0007669"/>
    <property type="project" value="UniProtKB-KW"/>
</dbReference>
<feature type="domain" description="Methyl-accepting transducer" evidence="11">
    <location>
        <begin position="400"/>
        <end position="657"/>
    </location>
</feature>
<keyword evidence="7 9" id="KW-0807">Transducer</keyword>
<organism evidence="13 14">
    <name type="scientific">Clostridium cavendishii DSM 21758</name>
    <dbReference type="NCBI Taxonomy" id="1121302"/>
    <lineage>
        <taxon>Bacteria</taxon>
        <taxon>Bacillati</taxon>
        <taxon>Bacillota</taxon>
        <taxon>Clostridia</taxon>
        <taxon>Eubacteriales</taxon>
        <taxon>Clostridiaceae</taxon>
        <taxon>Clostridium</taxon>
    </lineage>
</organism>
<dbReference type="EMBL" id="FQZB01000006">
    <property type="protein sequence ID" value="SHJ09658.1"/>
    <property type="molecule type" value="Genomic_DNA"/>
</dbReference>
<keyword evidence="3" id="KW-0145">Chemotaxis</keyword>
<accession>A0A1M6GIA8</accession>
<dbReference type="RefSeq" id="WP_072985867.1">
    <property type="nucleotide sequence ID" value="NZ_FQZB01000006.1"/>
</dbReference>
<dbReference type="InterPro" id="IPR029151">
    <property type="entry name" value="Sensor-like_sf"/>
</dbReference>
<feature type="transmembrane region" description="Helical" evidence="10">
    <location>
        <begin position="306"/>
        <end position="325"/>
    </location>
</feature>
<protein>
    <submittedName>
        <fullName evidence="13">Methyl-accepting chemotaxis sensory transducer with Cache sensor</fullName>
    </submittedName>
</protein>
<dbReference type="SUPFAM" id="SSF103190">
    <property type="entry name" value="Sensory domain-like"/>
    <property type="match status" value="1"/>
</dbReference>
<dbReference type="PROSITE" id="PS50111">
    <property type="entry name" value="CHEMOTAXIS_TRANSDUC_2"/>
    <property type="match status" value="1"/>
</dbReference>
<dbReference type="GO" id="GO:0006935">
    <property type="term" value="P:chemotaxis"/>
    <property type="evidence" value="ECO:0007669"/>
    <property type="project" value="UniProtKB-KW"/>
</dbReference>
<evidence type="ECO:0000256" key="8">
    <source>
        <dbReference type="ARBA" id="ARBA00029447"/>
    </source>
</evidence>
<comment type="similarity">
    <text evidence="8">Belongs to the methyl-accepting chemotaxis (MCP) protein family.</text>
</comment>
<evidence type="ECO:0000259" key="12">
    <source>
        <dbReference type="PROSITE" id="PS50885"/>
    </source>
</evidence>
<dbReference type="STRING" id="1121302.SAMN02745163_01296"/>
<keyword evidence="14" id="KW-1185">Reference proteome</keyword>
<dbReference type="Gene3D" id="6.10.340.10">
    <property type="match status" value="1"/>
</dbReference>
<keyword evidence="2" id="KW-1003">Cell membrane</keyword>
<dbReference type="Gene3D" id="1.10.287.950">
    <property type="entry name" value="Methyl-accepting chemotaxis protein"/>
    <property type="match status" value="1"/>
</dbReference>
<evidence type="ECO:0000256" key="2">
    <source>
        <dbReference type="ARBA" id="ARBA00022475"/>
    </source>
</evidence>
<comment type="subcellular location">
    <subcellularLocation>
        <location evidence="1">Cell membrane</location>
        <topology evidence="1">Multi-pass membrane protein</topology>
    </subcellularLocation>
</comment>
<dbReference type="Proteomes" id="UP000184310">
    <property type="component" value="Unassembled WGS sequence"/>
</dbReference>
<keyword evidence="4 10" id="KW-0812">Transmembrane</keyword>
<name>A0A1M6GIA8_9CLOT</name>
<dbReference type="Pfam" id="PF02743">
    <property type="entry name" value="dCache_1"/>
    <property type="match status" value="1"/>
</dbReference>
<dbReference type="CDD" id="cd18773">
    <property type="entry name" value="PDC1_HK_sensor"/>
    <property type="match status" value="1"/>
</dbReference>
<dbReference type="PANTHER" id="PTHR32089">
    <property type="entry name" value="METHYL-ACCEPTING CHEMOTAXIS PROTEIN MCPB"/>
    <property type="match status" value="1"/>
</dbReference>
<dbReference type="AlphaFoldDB" id="A0A1M6GIA8"/>
<evidence type="ECO:0000256" key="9">
    <source>
        <dbReference type="PROSITE-ProRule" id="PRU00284"/>
    </source>
</evidence>
<dbReference type="SUPFAM" id="SSF58104">
    <property type="entry name" value="Methyl-accepting chemotaxis protein (MCP) signaling domain"/>
    <property type="match status" value="1"/>
</dbReference>
<proteinExistence type="inferred from homology"/>
<evidence type="ECO:0000256" key="1">
    <source>
        <dbReference type="ARBA" id="ARBA00004651"/>
    </source>
</evidence>
<evidence type="ECO:0000256" key="6">
    <source>
        <dbReference type="ARBA" id="ARBA00023136"/>
    </source>
</evidence>
<dbReference type="Pfam" id="PF00672">
    <property type="entry name" value="HAMP"/>
    <property type="match status" value="1"/>
</dbReference>
<evidence type="ECO:0000256" key="7">
    <source>
        <dbReference type="ARBA" id="ARBA00023224"/>
    </source>
</evidence>
<dbReference type="SMART" id="SM00283">
    <property type="entry name" value="MA"/>
    <property type="match status" value="1"/>
</dbReference>
<keyword evidence="5 10" id="KW-1133">Transmembrane helix</keyword>
<evidence type="ECO:0000313" key="14">
    <source>
        <dbReference type="Proteomes" id="UP000184310"/>
    </source>
</evidence>